<organism evidence="1 2">
    <name type="scientific">Dryococelus australis</name>
    <dbReference type="NCBI Taxonomy" id="614101"/>
    <lineage>
        <taxon>Eukaryota</taxon>
        <taxon>Metazoa</taxon>
        <taxon>Ecdysozoa</taxon>
        <taxon>Arthropoda</taxon>
        <taxon>Hexapoda</taxon>
        <taxon>Insecta</taxon>
        <taxon>Pterygota</taxon>
        <taxon>Neoptera</taxon>
        <taxon>Polyneoptera</taxon>
        <taxon>Phasmatodea</taxon>
        <taxon>Verophasmatodea</taxon>
        <taxon>Anareolatae</taxon>
        <taxon>Phasmatidae</taxon>
        <taxon>Eurycanthinae</taxon>
        <taxon>Dryococelus</taxon>
    </lineage>
</organism>
<name>A0ABQ9IAX4_9NEOP</name>
<sequence length="70" mass="8109">MGQHVVSKYEEKYFPGVITNSVSSMKKSLKTWRCPQTKDEMTYYFDDIIGSIQPPKMLNHCGFFSVPELD</sequence>
<accession>A0ABQ9IAX4</accession>
<dbReference type="Proteomes" id="UP001159363">
    <property type="component" value="Chromosome 2"/>
</dbReference>
<reference evidence="1 2" key="1">
    <citation type="submission" date="2023-02" db="EMBL/GenBank/DDBJ databases">
        <title>LHISI_Scaffold_Assembly.</title>
        <authorList>
            <person name="Stuart O.P."/>
            <person name="Cleave R."/>
            <person name="Magrath M.J.L."/>
            <person name="Mikheyev A.S."/>
        </authorList>
    </citation>
    <scope>NUCLEOTIDE SEQUENCE [LARGE SCALE GENOMIC DNA]</scope>
    <source>
        <strain evidence="1">Daus_M_001</strain>
        <tissue evidence="1">Leg muscle</tissue>
    </source>
</reference>
<comment type="caution">
    <text evidence="1">The sequence shown here is derived from an EMBL/GenBank/DDBJ whole genome shotgun (WGS) entry which is preliminary data.</text>
</comment>
<gene>
    <name evidence="1" type="ORF">PR048_006421</name>
</gene>
<protein>
    <submittedName>
        <fullName evidence="1">Uncharacterized protein</fullName>
    </submittedName>
</protein>
<evidence type="ECO:0000313" key="2">
    <source>
        <dbReference type="Proteomes" id="UP001159363"/>
    </source>
</evidence>
<evidence type="ECO:0000313" key="1">
    <source>
        <dbReference type="EMBL" id="KAJ8893820.1"/>
    </source>
</evidence>
<keyword evidence="2" id="KW-1185">Reference proteome</keyword>
<proteinExistence type="predicted"/>
<dbReference type="EMBL" id="JARBHB010000002">
    <property type="protein sequence ID" value="KAJ8893820.1"/>
    <property type="molecule type" value="Genomic_DNA"/>
</dbReference>